<organism evidence="1 2">
    <name type="scientific">Ramlibacter rhizophilus</name>
    <dbReference type="NCBI Taxonomy" id="1781167"/>
    <lineage>
        <taxon>Bacteria</taxon>
        <taxon>Pseudomonadati</taxon>
        <taxon>Pseudomonadota</taxon>
        <taxon>Betaproteobacteria</taxon>
        <taxon>Burkholderiales</taxon>
        <taxon>Comamonadaceae</taxon>
        <taxon>Ramlibacter</taxon>
    </lineage>
</organism>
<keyword evidence="2" id="KW-1185">Reference proteome</keyword>
<dbReference type="EMBL" id="SMLL01000003">
    <property type="protein sequence ID" value="TFZ01045.1"/>
    <property type="molecule type" value="Genomic_DNA"/>
</dbReference>
<protein>
    <submittedName>
        <fullName evidence="1">Uncharacterized protein</fullName>
    </submittedName>
</protein>
<evidence type="ECO:0000313" key="2">
    <source>
        <dbReference type="Proteomes" id="UP000297564"/>
    </source>
</evidence>
<dbReference type="AlphaFoldDB" id="A0A4Z0BSN1"/>
<accession>A0A4Z0BSN1</accession>
<gene>
    <name evidence="1" type="ORF">EZ242_06520</name>
</gene>
<evidence type="ECO:0000313" key="1">
    <source>
        <dbReference type="EMBL" id="TFZ01045.1"/>
    </source>
</evidence>
<name>A0A4Z0BSN1_9BURK</name>
<proteinExistence type="predicted"/>
<comment type="caution">
    <text evidence="1">The sequence shown here is derived from an EMBL/GenBank/DDBJ whole genome shotgun (WGS) entry which is preliminary data.</text>
</comment>
<dbReference type="Proteomes" id="UP000297564">
    <property type="component" value="Unassembled WGS sequence"/>
</dbReference>
<reference evidence="1 2" key="1">
    <citation type="submission" date="2019-03" db="EMBL/GenBank/DDBJ databases">
        <title>Ramlibacter rhizophilus CCTCC AB2015357, whole genome shotgun sequence.</title>
        <authorList>
            <person name="Zhang X."/>
            <person name="Feng G."/>
            <person name="Zhu H."/>
        </authorList>
    </citation>
    <scope>NUCLEOTIDE SEQUENCE [LARGE SCALE GENOMIC DNA]</scope>
    <source>
        <strain evidence="1 2">CCTCC AB2015357</strain>
    </source>
</reference>
<sequence>MDDVQAGRLAASLLGLQCVLEGLACAALAPPPGELARMADAWVPLRPLVLHQEMAHRKLGTTWVARLAPADGAELRSARADYVALGGELLEAGLSSLDCLAADADHYRAAVRRELAGACPGIPDGHPTPRRL</sequence>